<dbReference type="PANTHER" id="PTHR43296">
    <property type="entry name" value="PEROXISOMAL 2,4-DIENOYL-COA REDUCTASE"/>
    <property type="match status" value="1"/>
</dbReference>
<feature type="domain" description="ACB" evidence="7">
    <location>
        <begin position="10"/>
        <end position="97"/>
    </location>
</feature>
<dbReference type="VEuPathDB" id="AmoebaDB:FDP41_000442"/>
<dbReference type="InterPro" id="IPR036291">
    <property type="entry name" value="NAD(P)-bd_dom_sf"/>
</dbReference>
<evidence type="ECO:0000256" key="2">
    <source>
        <dbReference type="ARBA" id="ARBA00023002"/>
    </source>
</evidence>
<dbReference type="Pfam" id="PF00887">
    <property type="entry name" value="ACBP"/>
    <property type="match status" value="1"/>
</dbReference>
<accession>A0A6A5C288</accession>
<dbReference type="FunFam" id="3.40.50.720:FF:000084">
    <property type="entry name" value="Short-chain dehydrogenase reductase"/>
    <property type="match status" value="1"/>
</dbReference>
<dbReference type="Proteomes" id="UP000444721">
    <property type="component" value="Unassembled WGS sequence"/>
</dbReference>
<evidence type="ECO:0000259" key="7">
    <source>
        <dbReference type="PROSITE" id="PS51228"/>
    </source>
</evidence>
<evidence type="ECO:0000256" key="3">
    <source>
        <dbReference type="ARBA" id="ARBA00026117"/>
    </source>
</evidence>
<keyword evidence="9" id="KW-1185">Reference proteome</keyword>
<dbReference type="InterPro" id="IPR045017">
    <property type="entry name" value="DECR2-like"/>
</dbReference>
<dbReference type="InterPro" id="IPR014352">
    <property type="entry name" value="FERM/acyl-CoA-bd_prot_sf"/>
</dbReference>
<comment type="catalytic activity">
    <reaction evidence="4">
        <text>a (2E,4E)-dienoyl-CoA + NADPH + H(+) = a 4,5-saturated-(3E)-enoyl-CoA + NADP(+)</text>
        <dbReference type="Rhea" id="RHEA:45912"/>
        <dbReference type="ChEBI" id="CHEBI:15378"/>
        <dbReference type="ChEBI" id="CHEBI:57783"/>
        <dbReference type="ChEBI" id="CHEBI:58349"/>
        <dbReference type="ChEBI" id="CHEBI:85101"/>
        <dbReference type="ChEBI" id="CHEBI:85493"/>
        <dbReference type="EC" id="1.3.1.124"/>
    </reaction>
</comment>
<dbReference type="RefSeq" id="XP_044569256.1">
    <property type="nucleotide sequence ID" value="XM_044707832.1"/>
</dbReference>
<protein>
    <recommendedName>
        <fullName evidence="3">2,4-dienoyl-CoA reductase [(3E)-enoyl-CoA-producing]</fullName>
        <ecNumber evidence="3">1.3.1.124</ecNumber>
    </recommendedName>
</protein>
<proteinExistence type="predicted"/>
<dbReference type="GO" id="GO:0009062">
    <property type="term" value="P:fatty acid catabolic process"/>
    <property type="evidence" value="ECO:0007669"/>
    <property type="project" value="InterPro"/>
</dbReference>
<dbReference type="GeneID" id="68107660"/>
<dbReference type="InterPro" id="IPR002347">
    <property type="entry name" value="SDR_fam"/>
</dbReference>
<dbReference type="VEuPathDB" id="AmoebaDB:NF0005990"/>
<name>A0A6A5C288_NAEFO</name>
<dbReference type="GO" id="GO:0000062">
    <property type="term" value="F:fatty-acyl-CoA binding"/>
    <property type="evidence" value="ECO:0007669"/>
    <property type="project" value="InterPro"/>
</dbReference>
<comment type="caution">
    <text evidence="8">The sequence shown here is derived from an EMBL/GenBank/DDBJ whole genome shotgun (WGS) entry which is preliminary data.</text>
</comment>
<evidence type="ECO:0000313" key="8">
    <source>
        <dbReference type="EMBL" id="KAF0984543.1"/>
    </source>
</evidence>
<dbReference type="VEuPathDB" id="AmoebaDB:NF0006000"/>
<dbReference type="Pfam" id="PF13561">
    <property type="entry name" value="adh_short_C2"/>
    <property type="match status" value="1"/>
</dbReference>
<dbReference type="VEuPathDB" id="AmoebaDB:NfTy_001200"/>
<dbReference type="PROSITE" id="PS51228">
    <property type="entry name" value="ACB_2"/>
    <property type="match status" value="1"/>
</dbReference>
<sequence length="393" mass="42821">MSSSPSSSQLETEFKQAQQFVQSGPAESEPSNEQKLLFYAYFKQATEGPNTGKRPGAFDLIKRAKYDAWKKLGDMSKEDAMKGYIANLEKSSPKWKEFFANKSSTVEASPTSGTSNPFGNEVFRPDLLRGKVAVVTGGGSGICKVITEYLAYHGANTVIISRTLSKLEQAAKEINQLANNGTECFPVSADVRDYKGLSEAFDKALKKFGRIDILVNGSAGNFLCPASQLSSGGFKTVLEIDTVGTFHASKLAYEKYMKKHGGNIVNLSMTLHNTASIMQVHAGCAKSAIDTMTKHLAVEWGLDGVRVNSIQIGPIEGTEGFSRLLPKEELDKFKKTIPLQRFGQPVDIARMVLFLVSDAASYITAAIIPVEGASQYTTNNIYGYPQVLQMSKM</sequence>
<dbReference type="SUPFAM" id="SSF51735">
    <property type="entry name" value="NAD(P)-binding Rossmann-fold domains"/>
    <property type="match status" value="1"/>
</dbReference>
<evidence type="ECO:0000256" key="4">
    <source>
        <dbReference type="ARBA" id="ARBA00048009"/>
    </source>
</evidence>
<dbReference type="Gene3D" id="1.20.80.10">
    <property type="match status" value="1"/>
</dbReference>
<evidence type="ECO:0000256" key="5">
    <source>
        <dbReference type="ARBA" id="ARBA00048340"/>
    </source>
</evidence>
<dbReference type="InterPro" id="IPR022408">
    <property type="entry name" value="Acyl-CoA-binding_prot_CS"/>
</dbReference>
<dbReference type="EC" id="1.3.1.124" evidence="3"/>
<feature type="compositionally biased region" description="Polar residues" evidence="6">
    <location>
        <begin position="9"/>
        <end position="22"/>
    </location>
</feature>
<dbReference type="OrthoDB" id="2136131at2759"/>
<dbReference type="Gene3D" id="3.40.50.720">
    <property type="entry name" value="NAD(P)-binding Rossmann-like Domain"/>
    <property type="match status" value="1"/>
</dbReference>
<evidence type="ECO:0000256" key="1">
    <source>
        <dbReference type="ARBA" id="ARBA00022857"/>
    </source>
</evidence>
<organism evidence="8 9">
    <name type="scientific">Naegleria fowleri</name>
    <name type="common">Brain eating amoeba</name>
    <dbReference type="NCBI Taxonomy" id="5763"/>
    <lineage>
        <taxon>Eukaryota</taxon>
        <taxon>Discoba</taxon>
        <taxon>Heterolobosea</taxon>
        <taxon>Tetramitia</taxon>
        <taxon>Eutetramitia</taxon>
        <taxon>Vahlkampfiidae</taxon>
        <taxon>Naegleria</taxon>
    </lineage>
</organism>
<keyword evidence="1" id="KW-0521">NADP</keyword>
<reference evidence="8 9" key="1">
    <citation type="journal article" date="2019" name="Sci. Rep.">
        <title>Nanopore sequencing improves the draft genome of the human pathogenic amoeba Naegleria fowleri.</title>
        <authorList>
            <person name="Liechti N."/>
            <person name="Schurch N."/>
            <person name="Bruggmann R."/>
            <person name="Wittwer M."/>
        </authorList>
    </citation>
    <scope>NUCLEOTIDE SEQUENCE [LARGE SCALE GENOMIC DNA]</scope>
    <source>
        <strain evidence="8 9">ATCC 30894</strain>
    </source>
</reference>
<dbReference type="SUPFAM" id="SSF47027">
    <property type="entry name" value="Acyl-CoA binding protein"/>
    <property type="match status" value="1"/>
</dbReference>
<dbReference type="PROSITE" id="PS00880">
    <property type="entry name" value="ACB_1"/>
    <property type="match status" value="1"/>
</dbReference>
<dbReference type="InterPro" id="IPR035984">
    <property type="entry name" value="Acyl-CoA-binding_sf"/>
</dbReference>
<dbReference type="AlphaFoldDB" id="A0A6A5C288"/>
<dbReference type="PANTHER" id="PTHR43296:SF2">
    <property type="entry name" value="PEROXISOMAL 2,4-DIENOYL-COA REDUCTASE [(3E)-ENOYL-COA-PRODUCING]"/>
    <property type="match status" value="1"/>
</dbReference>
<dbReference type="OMA" id="MQAHVCA"/>
<dbReference type="EMBL" id="VFQX01000002">
    <property type="protein sequence ID" value="KAF0984543.1"/>
    <property type="molecule type" value="Genomic_DNA"/>
</dbReference>
<keyword evidence="2" id="KW-0560">Oxidoreductase</keyword>
<dbReference type="PRINTS" id="PR00081">
    <property type="entry name" value="GDHRDH"/>
</dbReference>
<evidence type="ECO:0000256" key="6">
    <source>
        <dbReference type="SAM" id="MobiDB-lite"/>
    </source>
</evidence>
<feature type="region of interest" description="Disordered" evidence="6">
    <location>
        <begin position="1"/>
        <end position="31"/>
    </location>
</feature>
<comment type="catalytic activity">
    <reaction evidence="5">
        <text>a (2E,4Z)-dienoyl-CoA + NADPH + H(+) = a 4,5-saturated-(3E)-enoyl-CoA + NADP(+)</text>
        <dbReference type="Rhea" id="RHEA:61892"/>
        <dbReference type="ChEBI" id="CHEBI:15378"/>
        <dbReference type="ChEBI" id="CHEBI:57783"/>
        <dbReference type="ChEBI" id="CHEBI:58349"/>
        <dbReference type="ChEBI" id="CHEBI:85099"/>
        <dbReference type="ChEBI" id="CHEBI:85493"/>
        <dbReference type="EC" id="1.3.1.124"/>
    </reaction>
</comment>
<evidence type="ECO:0000313" key="9">
    <source>
        <dbReference type="Proteomes" id="UP000444721"/>
    </source>
</evidence>
<dbReference type="CDD" id="cd05369">
    <property type="entry name" value="TER_DECR_SDR_a"/>
    <property type="match status" value="1"/>
</dbReference>
<dbReference type="InterPro" id="IPR000582">
    <property type="entry name" value="Acyl-CoA-binding_protein"/>
</dbReference>
<dbReference type="GO" id="GO:0008670">
    <property type="term" value="F:2,4-dienoyl-CoA reductase (NADPH) activity"/>
    <property type="evidence" value="ECO:0007669"/>
    <property type="project" value="InterPro"/>
</dbReference>
<gene>
    <name evidence="8" type="ORF">FDP41_000442</name>
</gene>
<dbReference type="GO" id="GO:0005777">
    <property type="term" value="C:peroxisome"/>
    <property type="evidence" value="ECO:0007669"/>
    <property type="project" value="TreeGrafter"/>
</dbReference>